<dbReference type="PANTHER" id="PTHR10846">
    <property type="entry name" value="SODIUM/POTASSIUM/CALCIUM EXCHANGER"/>
    <property type="match status" value="1"/>
</dbReference>
<evidence type="ECO:0000313" key="9">
    <source>
        <dbReference type="EMBL" id="KAL0187685.1"/>
    </source>
</evidence>
<name>A0ABD0QP42_CIRMR</name>
<feature type="non-terminal residue" evidence="9">
    <location>
        <position position="1"/>
    </location>
</feature>
<accession>A0ABD0QP42</accession>
<dbReference type="Proteomes" id="UP001529510">
    <property type="component" value="Unassembled WGS sequence"/>
</dbReference>
<keyword evidence="3" id="KW-0813">Transport</keyword>
<evidence type="ECO:0000256" key="1">
    <source>
        <dbReference type="ARBA" id="ARBA00004141"/>
    </source>
</evidence>
<keyword evidence="6 8" id="KW-0472">Membrane</keyword>
<keyword evidence="10" id="KW-1185">Reference proteome</keyword>
<proteinExistence type="inferred from homology"/>
<comment type="subcellular location">
    <subcellularLocation>
        <location evidence="1">Membrane</location>
        <topology evidence="1">Multi-pass membrane protein</topology>
    </subcellularLocation>
</comment>
<comment type="similarity">
    <text evidence="2">Belongs to the Ca(2+):cation antiporter (CaCA) (TC 2.A.19) family. SLC24A subfamily.</text>
</comment>
<evidence type="ECO:0000256" key="7">
    <source>
        <dbReference type="ARBA" id="ARBA00033627"/>
    </source>
</evidence>
<gene>
    <name evidence="9" type="ORF">M9458_014784</name>
</gene>
<evidence type="ECO:0000256" key="4">
    <source>
        <dbReference type="ARBA" id="ARBA00022692"/>
    </source>
</evidence>
<feature type="transmembrane region" description="Helical" evidence="8">
    <location>
        <begin position="34"/>
        <end position="53"/>
    </location>
</feature>
<dbReference type="GO" id="GO:0015297">
    <property type="term" value="F:antiporter activity"/>
    <property type="evidence" value="ECO:0007669"/>
    <property type="project" value="UniProtKB-KW"/>
</dbReference>
<keyword evidence="3" id="KW-0050">Antiport</keyword>
<evidence type="ECO:0000256" key="5">
    <source>
        <dbReference type="ARBA" id="ARBA00022989"/>
    </source>
</evidence>
<feature type="non-terminal residue" evidence="9">
    <location>
        <position position="55"/>
    </location>
</feature>
<comment type="caution">
    <text evidence="9">The sequence shown here is derived from an EMBL/GenBank/DDBJ whole genome shotgun (WGS) entry which is preliminary data.</text>
</comment>
<evidence type="ECO:0000256" key="2">
    <source>
        <dbReference type="ARBA" id="ARBA00005364"/>
    </source>
</evidence>
<dbReference type="GO" id="GO:0016020">
    <property type="term" value="C:membrane"/>
    <property type="evidence" value="ECO:0007669"/>
    <property type="project" value="UniProtKB-SubCell"/>
</dbReference>
<dbReference type="EMBL" id="JAMKFB020000007">
    <property type="protein sequence ID" value="KAL0187685.1"/>
    <property type="molecule type" value="Genomic_DNA"/>
</dbReference>
<dbReference type="AlphaFoldDB" id="A0ABD0QP42"/>
<protein>
    <submittedName>
        <fullName evidence="9">Uncharacterized protein</fullName>
    </submittedName>
</protein>
<evidence type="ECO:0000256" key="8">
    <source>
        <dbReference type="SAM" id="Phobius"/>
    </source>
</evidence>
<evidence type="ECO:0000256" key="3">
    <source>
        <dbReference type="ARBA" id="ARBA00022449"/>
    </source>
</evidence>
<evidence type="ECO:0000313" key="10">
    <source>
        <dbReference type="Proteomes" id="UP001529510"/>
    </source>
</evidence>
<dbReference type="PANTHER" id="PTHR10846:SF28">
    <property type="entry name" value="SODIUM_POTASSIUM_CALCIUM EXCHANGER 3-LIKE ISOFORM X1"/>
    <property type="match status" value="1"/>
</dbReference>
<reference evidence="9 10" key="1">
    <citation type="submission" date="2024-05" db="EMBL/GenBank/DDBJ databases">
        <title>Genome sequencing and assembly of Indian major carp, Cirrhinus mrigala (Hamilton, 1822).</title>
        <authorList>
            <person name="Mohindra V."/>
            <person name="Chowdhury L.M."/>
            <person name="Lal K."/>
            <person name="Jena J.K."/>
        </authorList>
    </citation>
    <scope>NUCLEOTIDE SEQUENCE [LARGE SCALE GENOMIC DNA]</scope>
    <source>
        <strain evidence="9">CM1030</strain>
        <tissue evidence="9">Blood</tissue>
    </source>
</reference>
<evidence type="ECO:0000256" key="6">
    <source>
        <dbReference type="ARBA" id="ARBA00023136"/>
    </source>
</evidence>
<sequence length="55" mass="6714">GYSARLKWLVSWPLSVLLYYTVPNCVLPRWHRWFMVTFIASTLWIAIFSYLMVWM</sequence>
<keyword evidence="5 8" id="KW-1133">Transmembrane helix</keyword>
<keyword evidence="4 8" id="KW-0812">Transmembrane</keyword>
<dbReference type="InterPro" id="IPR004481">
    <property type="entry name" value="K/Na/Ca-exchanger"/>
</dbReference>
<organism evidence="9 10">
    <name type="scientific">Cirrhinus mrigala</name>
    <name type="common">Mrigala</name>
    <dbReference type="NCBI Taxonomy" id="683832"/>
    <lineage>
        <taxon>Eukaryota</taxon>
        <taxon>Metazoa</taxon>
        <taxon>Chordata</taxon>
        <taxon>Craniata</taxon>
        <taxon>Vertebrata</taxon>
        <taxon>Euteleostomi</taxon>
        <taxon>Actinopterygii</taxon>
        <taxon>Neopterygii</taxon>
        <taxon>Teleostei</taxon>
        <taxon>Ostariophysi</taxon>
        <taxon>Cypriniformes</taxon>
        <taxon>Cyprinidae</taxon>
        <taxon>Labeoninae</taxon>
        <taxon>Labeonini</taxon>
        <taxon>Cirrhinus</taxon>
    </lineage>
</organism>
<comment type="catalytic activity">
    <reaction evidence="7">
        <text>Ca(2+)(out) + K(+)(out) + 4 Na(+)(in) = Ca(2+)(in) + K(+)(in) + 4 Na(+)(out)</text>
        <dbReference type="Rhea" id="RHEA:69967"/>
        <dbReference type="ChEBI" id="CHEBI:29101"/>
        <dbReference type="ChEBI" id="CHEBI:29103"/>
        <dbReference type="ChEBI" id="CHEBI:29108"/>
    </reaction>
</comment>